<evidence type="ECO:0000313" key="5">
    <source>
        <dbReference type="EMBL" id="KAG2193233.1"/>
    </source>
</evidence>
<keyword evidence="1" id="KW-0880">Kelch repeat</keyword>
<sequence length="472" mass="52033">MIIRRFYCILNFTIATLVCFGHSQQLGCQHPSNYSDFSLVLINQTLIVTGANMEQLEVWTQDISNGFSTANDCWINHASNTTLDYSPYKNGIAFQYSNTSIAVQAGDNGTPLMSTMAIFDVTTNTWSDPVASIKGTQPVTKARMSVSLNTTTNAAWFYGGRAESSATPNYYNTFYNFDINTNTWNWPTTFYSGGYRPARYGHTSSLISDRLFILGGKTAVHSEDNSWVGASFGDFQNVLVFDTVSHQAITMATIGDIPPARYSFTAVDAPDATSIVLFGGQNVSAETSFDATNDVYVLDTCTLNWTKPEISGIPPIARAGHEAIVYLGRYMVVTMGIQNFDPTTGPVYVNDSAILDMRSWTWINSIPIGPTKNKSVKSSCRFIFPVVVPDDDGGNNMTDTFNPSVVKYTNDDSRTKKLALGLTFGCLGLLVLVTALVIFILRIRRDVDAKQNPRWIPSVLRKKKPITESTTI</sequence>
<evidence type="ECO:0000256" key="4">
    <source>
        <dbReference type="SAM" id="SignalP"/>
    </source>
</evidence>
<dbReference type="Pfam" id="PF24681">
    <property type="entry name" value="Kelch_KLHDC2_KLHL20_DRC7"/>
    <property type="match status" value="1"/>
</dbReference>
<dbReference type="OrthoDB" id="2307419at2759"/>
<dbReference type="SUPFAM" id="SSF117281">
    <property type="entry name" value="Kelch motif"/>
    <property type="match status" value="1"/>
</dbReference>
<keyword evidence="4" id="KW-0732">Signal</keyword>
<dbReference type="EMBL" id="JAEPRD010000243">
    <property type="protein sequence ID" value="KAG2193233.1"/>
    <property type="molecule type" value="Genomic_DNA"/>
</dbReference>
<reference evidence="5" key="1">
    <citation type="submission" date="2020-12" db="EMBL/GenBank/DDBJ databases">
        <title>Metabolic potential, ecology and presence of endohyphal bacteria is reflected in genomic diversity of Mucoromycotina.</title>
        <authorList>
            <person name="Muszewska A."/>
            <person name="Okrasinska A."/>
            <person name="Steczkiewicz K."/>
            <person name="Drgas O."/>
            <person name="Orlowska M."/>
            <person name="Perlinska-Lenart U."/>
            <person name="Aleksandrzak-Piekarczyk T."/>
            <person name="Szatraj K."/>
            <person name="Zielenkiewicz U."/>
            <person name="Pilsyk S."/>
            <person name="Malc E."/>
            <person name="Mieczkowski P."/>
            <person name="Kruszewska J.S."/>
            <person name="Biernat P."/>
            <person name="Pawlowska J."/>
        </authorList>
    </citation>
    <scope>NUCLEOTIDE SEQUENCE</scope>
    <source>
        <strain evidence="5">WA0000017839</strain>
    </source>
</reference>
<accession>A0A8H7QIQ4</accession>
<dbReference type="InterPro" id="IPR015915">
    <property type="entry name" value="Kelch-typ_b-propeller"/>
</dbReference>
<proteinExistence type="predicted"/>
<comment type="caution">
    <text evidence="5">The sequence shown here is derived from an EMBL/GenBank/DDBJ whole genome shotgun (WGS) entry which is preliminary data.</text>
</comment>
<evidence type="ECO:0008006" key="7">
    <source>
        <dbReference type="Google" id="ProtNLM"/>
    </source>
</evidence>
<name>A0A8H7QIQ4_9FUNG</name>
<feature type="transmembrane region" description="Helical" evidence="3">
    <location>
        <begin position="418"/>
        <end position="441"/>
    </location>
</feature>
<gene>
    <name evidence="5" type="ORF">INT47_010708</name>
</gene>
<dbReference type="PANTHER" id="PTHR46093">
    <property type="entry name" value="ACYL-COA-BINDING DOMAIN-CONTAINING PROTEIN 5"/>
    <property type="match status" value="1"/>
</dbReference>
<dbReference type="PANTHER" id="PTHR46093:SF3">
    <property type="entry name" value="ACYL-COA-BINDING DOMAIN-CONTAINING PROTEIN 4"/>
    <property type="match status" value="1"/>
</dbReference>
<keyword evidence="3" id="KW-1133">Transmembrane helix</keyword>
<evidence type="ECO:0000313" key="6">
    <source>
        <dbReference type="Proteomes" id="UP000603453"/>
    </source>
</evidence>
<evidence type="ECO:0000256" key="1">
    <source>
        <dbReference type="ARBA" id="ARBA00022441"/>
    </source>
</evidence>
<protein>
    <recommendedName>
        <fullName evidence="7">Galactose oxidase</fullName>
    </recommendedName>
</protein>
<organism evidence="5 6">
    <name type="scientific">Mucor saturninus</name>
    <dbReference type="NCBI Taxonomy" id="64648"/>
    <lineage>
        <taxon>Eukaryota</taxon>
        <taxon>Fungi</taxon>
        <taxon>Fungi incertae sedis</taxon>
        <taxon>Mucoromycota</taxon>
        <taxon>Mucoromycotina</taxon>
        <taxon>Mucoromycetes</taxon>
        <taxon>Mucorales</taxon>
        <taxon>Mucorineae</taxon>
        <taxon>Mucoraceae</taxon>
        <taxon>Mucor</taxon>
    </lineage>
</organism>
<keyword evidence="3" id="KW-0812">Transmembrane</keyword>
<evidence type="ECO:0000256" key="3">
    <source>
        <dbReference type="SAM" id="Phobius"/>
    </source>
</evidence>
<feature type="chain" id="PRO_5034569077" description="Galactose oxidase" evidence="4">
    <location>
        <begin position="24"/>
        <end position="472"/>
    </location>
</feature>
<keyword evidence="2" id="KW-0677">Repeat</keyword>
<dbReference type="AlphaFoldDB" id="A0A8H7QIQ4"/>
<dbReference type="Proteomes" id="UP000603453">
    <property type="component" value="Unassembled WGS sequence"/>
</dbReference>
<keyword evidence="6" id="KW-1185">Reference proteome</keyword>
<keyword evidence="3" id="KW-0472">Membrane</keyword>
<evidence type="ECO:0000256" key="2">
    <source>
        <dbReference type="ARBA" id="ARBA00022737"/>
    </source>
</evidence>
<feature type="signal peptide" evidence="4">
    <location>
        <begin position="1"/>
        <end position="23"/>
    </location>
</feature>
<dbReference type="Gene3D" id="2.120.10.80">
    <property type="entry name" value="Kelch-type beta propeller"/>
    <property type="match status" value="2"/>
</dbReference>